<evidence type="ECO:0000256" key="6">
    <source>
        <dbReference type="ARBA" id="ARBA00023136"/>
    </source>
</evidence>
<evidence type="ECO:0000256" key="3">
    <source>
        <dbReference type="ARBA" id="ARBA00022475"/>
    </source>
</evidence>
<evidence type="ECO:0000256" key="7">
    <source>
        <dbReference type="SAM" id="Phobius"/>
    </source>
</evidence>
<evidence type="ECO:0000256" key="4">
    <source>
        <dbReference type="ARBA" id="ARBA00022692"/>
    </source>
</evidence>
<dbReference type="GO" id="GO:0022857">
    <property type="term" value="F:transmembrane transporter activity"/>
    <property type="evidence" value="ECO:0007669"/>
    <property type="project" value="InterPro"/>
</dbReference>
<feature type="transmembrane region" description="Helical" evidence="7">
    <location>
        <begin position="74"/>
        <end position="94"/>
    </location>
</feature>
<feature type="transmembrane region" description="Helical" evidence="7">
    <location>
        <begin position="293"/>
        <end position="311"/>
    </location>
</feature>
<keyword evidence="3" id="KW-1003">Cell membrane</keyword>
<dbReference type="InterPro" id="IPR004638">
    <property type="entry name" value="EmrB-like"/>
</dbReference>
<comment type="subcellular location">
    <subcellularLocation>
        <location evidence="1">Cell membrane</location>
        <topology evidence="1">Multi-pass membrane protein</topology>
    </subcellularLocation>
</comment>
<dbReference type="CDD" id="cd17321">
    <property type="entry name" value="MFS_MMR_MDR_like"/>
    <property type="match status" value="1"/>
</dbReference>
<feature type="transmembrane region" description="Helical" evidence="7">
    <location>
        <begin position="142"/>
        <end position="161"/>
    </location>
</feature>
<feature type="transmembrane region" description="Helical" evidence="7">
    <location>
        <begin position="114"/>
        <end position="133"/>
    </location>
</feature>
<evidence type="ECO:0000313" key="10">
    <source>
        <dbReference type="Proteomes" id="UP000284057"/>
    </source>
</evidence>
<feature type="transmembrane region" description="Helical" evidence="7">
    <location>
        <begin position="420"/>
        <end position="446"/>
    </location>
</feature>
<dbReference type="InterPro" id="IPR020846">
    <property type="entry name" value="MFS_dom"/>
</dbReference>
<evidence type="ECO:0000313" key="9">
    <source>
        <dbReference type="EMBL" id="RIQ32116.1"/>
    </source>
</evidence>
<feature type="transmembrane region" description="Helical" evidence="7">
    <location>
        <begin position="535"/>
        <end position="557"/>
    </location>
</feature>
<feature type="transmembrane region" description="Helical" evidence="7">
    <location>
        <begin position="395"/>
        <end position="414"/>
    </location>
</feature>
<protein>
    <submittedName>
        <fullName evidence="9">DHA2 family efflux MFS transporter permease subunit</fullName>
    </submittedName>
</protein>
<evidence type="ECO:0000256" key="5">
    <source>
        <dbReference type="ARBA" id="ARBA00022989"/>
    </source>
</evidence>
<organism evidence="9 10">
    <name type="scientific">Jiangella rhizosphaerae</name>
    <dbReference type="NCBI Taxonomy" id="2293569"/>
    <lineage>
        <taxon>Bacteria</taxon>
        <taxon>Bacillati</taxon>
        <taxon>Actinomycetota</taxon>
        <taxon>Actinomycetes</taxon>
        <taxon>Jiangellales</taxon>
        <taxon>Jiangellaceae</taxon>
        <taxon>Jiangella</taxon>
    </lineage>
</organism>
<feature type="transmembrane region" description="Helical" evidence="7">
    <location>
        <begin position="367"/>
        <end position="388"/>
    </location>
</feature>
<accession>A0A418KV04</accession>
<keyword evidence="6 7" id="KW-0472">Membrane</keyword>
<proteinExistence type="predicted"/>
<dbReference type="PROSITE" id="PS50850">
    <property type="entry name" value="MFS"/>
    <property type="match status" value="1"/>
</dbReference>
<dbReference type="Gene3D" id="1.20.1720.10">
    <property type="entry name" value="Multidrug resistance protein D"/>
    <property type="match status" value="1"/>
</dbReference>
<dbReference type="SUPFAM" id="SSF103473">
    <property type="entry name" value="MFS general substrate transporter"/>
    <property type="match status" value="1"/>
</dbReference>
<feature type="transmembrane region" description="Helical" evidence="7">
    <location>
        <begin position="332"/>
        <end position="355"/>
    </location>
</feature>
<dbReference type="AlphaFoldDB" id="A0A418KV04"/>
<keyword evidence="5 7" id="KW-1133">Transmembrane helix</keyword>
<feature type="transmembrane region" description="Helical" evidence="7">
    <location>
        <begin position="167"/>
        <end position="188"/>
    </location>
</feature>
<keyword evidence="4 7" id="KW-0812">Transmembrane</keyword>
<dbReference type="EMBL" id="QUAL01000051">
    <property type="protein sequence ID" value="RIQ32116.1"/>
    <property type="molecule type" value="Genomic_DNA"/>
</dbReference>
<dbReference type="OrthoDB" id="9781469at2"/>
<dbReference type="GO" id="GO:0005886">
    <property type="term" value="C:plasma membrane"/>
    <property type="evidence" value="ECO:0007669"/>
    <property type="project" value="UniProtKB-SubCell"/>
</dbReference>
<evidence type="ECO:0000259" key="8">
    <source>
        <dbReference type="PROSITE" id="PS50850"/>
    </source>
</evidence>
<dbReference type="InterPro" id="IPR036259">
    <property type="entry name" value="MFS_trans_sf"/>
</dbReference>
<evidence type="ECO:0000256" key="2">
    <source>
        <dbReference type="ARBA" id="ARBA00022448"/>
    </source>
</evidence>
<dbReference type="Pfam" id="PF07690">
    <property type="entry name" value="MFS_1"/>
    <property type="match status" value="1"/>
</dbReference>
<keyword evidence="10" id="KW-1185">Reference proteome</keyword>
<dbReference type="PRINTS" id="PR01036">
    <property type="entry name" value="TCRTETB"/>
</dbReference>
<sequence length="579" mass="60880">MDGSLLPFGARPRCAVAAVISLRVREIAIRDGCVSERGGLASSAGNDTARKRIERASREGPAIVDQATIHNRRWSILGVLVVSLLVVVLDNTVLNVALRTIQDDLSATQSELEWAINSYTLVFAGLLFTFGLLGDRFGRRRMLMLGLLLFGIASAVSAYASSPEQLIAARAFMGVGAAAVMPATLAIITQVFEPEERGRAIGIWVASVGISVVLGPVLGGALLERFWWGSVFLINVPVVVIGLALIAWLVPESRNPSPGRLDPGGVLLSIVGLTLLVYGIIEGGERATVTDPLVWGSTLGGLAVLALFVWFERRSTHPALDVGLFRNPVFSASVTTIGLVFFAMLGTFFFMTFYLQIVRGYSPLETGLMFLPFAVAQTVFSTFSSTAVRRWGIRAVTGTGLGLVALSLLAMGFIDESTPVWFLLLAFLVQGAGIANVMPPATTAVMAAVPREKAGVGSAVNNTMRQVGGALGVAILGAVLSARYRSGVEDAVGVLPSEVRHAAAESIGTTMQAAERAGVVAQVRGPAFEAFLSGVHWVAFLGAAVAALSVLVVGVFLPGRSRGPAPDAAEASEPEIVRS</sequence>
<feature type="transmembrane region" description="Helical" evidence="7">
    <location>
        <begin position="227"/>
        <end position="249"/>
    </location>
</feature>
<feature type="domain" description="Major facilitator superfamily (MFS) profile" evidence="8">
    <location>
        <begin position="76"/>
        <end position="561"/>
    </location>
</feature>
<feature type="transmembrane region" description="Helical" evidence="7">
    <location>
        <begin position="200"/>
        <end position="221"/>
    </location>
</feature>
<evidence type="ECO:0000256" key="1">
    <source>
        <dbReference type="ARBA" id="ARBA00004651"/>
    </source>
</evidence>
<name>A0A418KV04_9ACTN</name>
<dbReference type="PANTHER" id="PTHR42718">
    <property type="entry name" value="MAJOR FACILITATOR SUPERFAMILY MULTIDRUG TRANSPORTER MFSC"/>
    <property type="match status" value="1"/>
</dbReference>
<dbReference type="NCBIfam" id="TIGR00711">
    <property type="entry name" value="efflux_EmrB"/>
    <property type="match status" value="1"/>
</dbReference>
<reference evidence="9 10" key="1">
    <citation type="submission" date="2018-09" db="EMBL/GenBank/DDBJ databases">
        <title>Isolation, diversity and antifungal activity of actinobacteria from wheat.</title>
        <authorList>
            <person name="Han C."/>
        </authorList>
    </citation>
    <scope>NUCLEOTIDE SEQUENCE [LARGE SCALE GENOMIC DNA]</scope>
    <source>
        <strain evidence="9 10">NEAU-YY265</strain>
    </source>
</reference>
<keyword evidence="2" id="KW-0813">Transport</keyword>
<comment type="caution">
    <text evidence="9">The sequence shown here is derived from an EMBL/GenBank/DDBJ whole genome shotgun (WGS) entry which is preliminary data.</text>
</comment>
<gene>
    <name evidence="9" type="ORF">DY240_06080</name>
</gene>
<dbReference type="InterPro" id="IPR011701">
    <property type="entry name" value="MFS"/>
</dbReference>
<feature type="transmembrane region" description="Helical" evidence="7">
    <location>
        <begin position="261"/>
        <end position="281"/>
    </location>
</feature>
<feature type="transmembrane region" description="Helical" evidence="7">
    <location>
        <begin position="467"/>
        <end position="484"/>
    </location>
</feature>
<dbReference type="PANTHER" id="PTHR42718:SF42">
    <property type="entry name" value="EXPORT PROTEIN"/>
    <property type="match status" value="1"/>
</dbReference>
<dbReference type="Proteomes" id="UP000284057">
    <property type="component" value="Unassembled WGS sequence"/>
</dbReference>
<dbReference type="Gene3D" id="1.20.1250.20">
    <property type="entry name" value="MFS general substrate transporter like domains"/>
    <property type="match status" value="1"/>
</dbReference>